<proteinExistence type="predicted"/>
<organism evidence="2 5">
    <name type="scientific">Vibrio alginolyticus</name>
    <dbReference type="NCBI Taxonomy" id="663"/>
    <lineage>
        <taxon>Bacteria</taxon>
        <taxon>Pseudomonadati</taxon>
        <taxon>Pseudomonadota</taxon>
        <taxon>Gammaproteobacteria</taxon>
        <taxon>Vibrionales</taxon>
        <taxon>Vibrionaceae</taxon>
        <taxon>Vibrio</taxon>
    </lineage>
</organism>
<dbReference type="OrthoDB" id="6444936at2"/>
<feature type="transmembrane region" description="Helical" evidence="1">
    <location>
        <begin position="39"/>
        <end position="59"/>
    </location>
</feature>
<comment type="caution">
    <text evidence="2">The sequence shown here is derived from an EMBL/GenBank/DDBJ whole genome shotgun (WGS) entry which is preliminary data.</text>
</comment>
<evidence type="ECO:0000313" key="4">
    <source>
        <dbReference type="Proteomes" id="UP000532247"/>
    </source>
</evidence>
<dbReference type="RefSeq" id="WP_017634052.1">
    <property type="nucleotide sequence ID" value="NZ_CP013486.1"/>
</dbReference>
<name>A0A0L8CQ34_VIBAL</name>
<protein>
    <recommendedName>
        <fullName evidence="6">Holin</fullName>
    </recommendedName>
</protein>
<dbReference type="EMBL" id="AAXMUW010000043">
    <property type="protein sequence ID" value="EGQ9137027.1"/>
    <property type="molecule type" value="Genomic_DNA"/>
</dbReference>
<evidence type="ECO:0000313" key="5">
    <source>
        <dbReference type="Proteomes" id="UP000714625"/>
    </source>
</evidence>
<evidence type="ECO:0008006" key="6">
    <source>
        <dbReference type="Google" id="ProtNLM"/>
    </source>
</evidence>
<evidence type="ECO:0000313" key="3">
    <source>
        <dbReference type="EMBL" id="NOI11828.1"/>
    </source>
</evidence>
<evidence type="ECO:0000313" key="2">
    <source>
        <dbReference type="EMBL" id="EGQ9137027.1"/>
    </source>
</evidence>
<keyword evidence="1" id="KW-0472">Membrane</keyword>
<sequence>MPVSVVGESFAISVLALSVLSGVGSYLQGIREQRLAGGFLDFLTELTLALVVGLIVAYLCESEGVEAGYTSALVLIASNNGADSINFIRKLASQMLARFFNTGGQGK</sequence>
<dbReference type="AlphaFoldDB" id="A0A0L8CQ34"/>
<reference evidence="3 4" key="1">
    <citation type="submission" date="2019-09" db="EMBL/GenBank/DDBJ databases">
        <title>Draft genome sequencing and comparative genomics of hatchery-associated Vibrios.</title>
        <authorList>
            <person name="Kehlet-Delgado H."/>
            <person name="Mueller R.S."/>
        </authorList>
    </citation>
    <scope>NUCLEOTIDE SEQUENCE [LARGE SCALE GENOMIC DNA]</scope>
    <source>
        <strain evidence="3 4">081416A</strain>
    </source>
</reference>
<evidence type="ECO:0000256" key="1">
    <source>
        <dbReference type="SAM" id="Phobius"/>
    </source>
</evidence>
<keyword evidence="1" id="KW-1133">Transmembrane helix</keyword>
<feature type="transmembrane region" description="Helical" evidence="1">
    <location>
        <begin position="6"/>
        <end position="27"/>
    </location>
</feature>
<keyword evidence="1" id="KW-0812">Transmembrane</keyword>
<dbReference type="Proteomes" id="UP000532247">
    <property type="component" value="Unassembled WGS sequence"/>
</dbReference>
<dbReference type="EMBL" id="VTYF01000023">
    <property type="protein sequence ID" value="NOI11828.1"/>
    <property type="molecule type" value="Genomic_DNA"/>
</dbReference>
<reference evidence="2" key="2">
    <citation type="submission" date="2019-11" db="EMBL/GenBank/DDBJ databases">
        <authorList>
            <consortium name="PulseNet: The National Subtyping Network for Foodborne Disease Surveillance"/>
            <person name="Tarr C.L."/>
            <person name="Trees E."/>
            <person name="Katz L.S."/>
            <person name="Carleton-Romer H.A."/>
            <person name="Stroika S."/>
            <person name="Kucerova Z."/>
            <person name="Roache K.F."/>
            <person name="Sabol A.L."/>
            <person name="Besser J."/>
            <person name="Gerner-Smidt P."/>
        </authorList>
    </citation>
    <scope>NUCLEOTIDE SEQUENCE</scope>
    <source>
        <strain evidence="2">PNUSAV001129</strain>
    </source>
</reference>
<accession>A0A0L8CQ34</accession>
<gene>
    <name evidence="3" type="ORF">F0254_23720</name>
    <name evidence="2" type="ORF">GHY86_18000</name>
</gene>
<dbReference type="Proteomes" id="UP000714625">
    <property type="component" value="Unassembled WGS sequence"/>
</dbReference>